<dbReference type="InterPro" id="IPR052733">
    <property type="entry name" value="Chloroplast_QOR"/>
</dbReference>
<reference evidence="3 4" key="1">
    <citation type="submission" date="2016-03" db="EMBL/GenBank/DDBJ databases">
        <authorList>
            <person name="Ploux O."/>
        </authorList>
    </citation>
    <scope>NUCLEOTIDE SEQUENCE [LARGE SCALE GENOMIC DNA]</scope>
    <source>
        <strain evidence="3 4">UAMH 11012</strain>
    </source>
</reference>
<dbReference type="PANTHER" id="PTHR44013">
    <property type="entry name" value="ZINC-TYPE ALCOHOL DEHYDROGENASE-LIKE PROTEIN C16A3.02C"/>
    <property type="match status" value="1"/>
</dbReference>
<dbReference type="Pfam" id="PF00107">
    <property type="entry name" value="ADH_zinc_N"/>
    <property type="match status" value="1"/>
</dbReference>
<dbReference type="SUPFAM" id="SSF51735">
    <property type="entry name" value="NAD(P)-binding Rossmann-fold domains"/>
    <property type="match status" value="1"/>
</dbReference>
<feature type="domain" description="Alcohol dehydrogenase-like C-terminal" evidence="1">
    <location>
        <begin position="162"/>
        <end position="213"/>
    </location>
</feature>
<dbReference type="Gene3D" id="3.40.50.720">
    <property type="entry name" value="NAD(P)-binding Rossmann-like Domain"/>
    <property type="match status" value="1"/>
</dbReference>
<evidence type="ECO:0000313" key="4">
    <source>
        <dbReference type="Proteomes" id="UP000184330"/>
    </source>
</evidence>
<dbReference type="STRING" id="576137.A0A1L7X9Q1"/>
<dbReference type="Pfam" id="PF08240">
    <property type="entry name" value="ADH_N"/>
    <property type="match status" value="1"/>
</dbReference>
<sequence>MKAWQYTTLGGKLEESLVLKAFAPAPNKSSLFKDQILIEVTTAFINPVDYKLLESGLLGKLSIKTLASPGLDFCGRVVAKYASNNALKEGQLVFGALGKASNFGTLGQFTIISSAECALLPLGVEKDEAAGAGTAALTAYQSLLPDVVKPGSNVFINGGSGGVGTFGIQFAKALGAQVTTTCSTANVGLCKGLGADEVLDYKKADVVSELKKKGQVLTLWSIMSEALPYTKTTKPSSSRPELSCKMLQPAFLGGGRRRFHFVRVQSRSEDYVQIGK</sequence>
<dbReference type="Proteomes" id="UP000184330">
    <property type="component" value="Unassembled WGS sequence"/>
</dbReference>
<keyword evidence="4" id="KW-1185">Reference proteome</keyword>
<dbReference type="InterPro" id="IPR036291">
    <property type="entry name" value="NAD(P)-bd_dom_sf"/>
</dbReference>
<proteinExistence type="predicted"/>
<dbReference type="EMBL" id="FJOG01000019">
    <property type="protein sequence ID" value="CZR61749.1"/>
    <property type="molecule type" value="Genomic_DNA"/>
</dbReference>
<dbReference type="OrthoDB" id="201656at2759"/>
<evidence type="ECO:0000259" key="2">
    <source>
        <dbReference type="Pfam" id="PF08240"/>
    </source>
</evidence>
<accession>A0A1L7X9Q1</accession>
<gene>
    <name evidence="3" type="ORF">PAC_11646</name>
</gene>
<dbReference type="CDD" id="cd08267">
    <property type="entry name" value="MDR1"/>
    <property type="match status" value="1"/>
</dbReference>
<feature type="domain" description="Alcohol dehydrogenase-like N-terminal" evidence="2">
    <location>
        <begin position="34"/>
        <end position="94"/>
    </location>
</feature>
<dbReference type="InterPro" id="IPR013154">
    <property type="entry name" value="ADH-like_N"/>
</dbReference>
<dbReference type="PANTHER" id="PTHR44013:SF1">
    <property type="entry name" value="ZINC-TYPE ALCOHOL DEHYDROGENASE-LIKE PROTEIN C16A3.02C"/>
    <property type="match status" value="1"/>
</dbReference>
<protein>
    <submittedName>
        <fullName evidence="3">Related to zinc alcohol dehydrogenase</fullName>
    </submittedName>
</protein>
<name>A0A1L7X9Q1_9HELO</name>
<dbReference type="Gene3D" id="3.90.180.10">
    <property type="entry name" value="Medium-chain alcohol dehydrogenases, catalytic domain"/>
    <property type="match status" value="1"/>
</dbReference>
<evidence type="ECO:0000259" key="1">
    <source>
        <dbReference type="Pfam" id="PF00107"/>
    </source>
</evidence>
<dbReference type="InterPro" id="IPR011032">
    <property type="entry name" value="GroES-like_sf"/>
</dbReference>
<dbReference type="AlphaFoldDB" id="A0A1L7X9Q1"/>
<organism evidence="3 4">
    <name type="scientific">Phialocephala subalpina</name>
    <dbReference type="NCBI Taxonomy" id="576137"/>
    <lineage>
        <taxon>Eukaryota</taxon>
        <taxon>Fungi</taxon>
        <taxon>Dikarya</taxon>
        <taxon>Ascomycota</taxon>
        <taxon>Pezizomycotina</taxon>
        <taxon>Leotiomycetes</taxon>
        <taxon>Helotiales</taxon>
        <taxon>Mollisiaceae</taxon>
        <taxon>Phialocephala</taxon>
        <taxon>Phialocephala fortinii species complex</taxon>
    </lineage>
</organism>
<dbReference type="SUPFAM" id="SSF50129">
    <property type="entry name" value="GroES-like"/>
    <property type="match status" value="1"/>
</dbReference>
<dbReference type="InterPro" id="IPR013149">
    <property type="entry name" value="ADH-like_C"/>
</dbReference>
<evidence type="ECO:0000313" key="3">
    <source>
        <dbReference type="EMBL" id="CZR61749.1"/>
    </source>
</evidence>